<reference evidence="2 3" key="1">
    <citation type="submission" date="2023-12" db="EMBL/GenBank/DDBJ databases">
        <title>Streptomyces sp. V4-01.</title>
        <authorList>
            <person name="Somphong A."/>
            <person name="Phongsopitanun W."/>
        </authorList>
    </citation>
    <scope>NUCLEOTIDE SEQUENCE [LARGE SCALE GENOMIC DNA]</scope>
    <source>
        <strain evidence="2 3">V4-01</strain>
    </source>
</reference>
<dbReference type="Proteomes" id="UP001344658">
    <property type="component" value="Unassembled WGS sequence"/>
</dbReference>
<evidence type="ECO:0000256" key="1">
    <source>
        <dbReference type="SAM" id="MobiDB-lite"/>
    </source>
</evidence>
<organism evidence="2 3">
    <name type="scientific">Actinacidiphila polyblastidii</name>
    <dbReference type="NCBI Taxonomy" id="3110430"/>
    <lineage>
        <taxon>Bacteria</taxon>
        <taxon>Bacillati</taxon>
        <taxon>Actinomycetota</taxon>
        <taxon>Actinomycetes</taxon>
        <taxon>Kitasatosporales</taxon>
        <taxon>Streptomycetaceae</taxon>
        <taxon>Actinacidiphila</taxon>
    </lineage>
</organism>
<proteinExistence type="predicted"/>
<gene>
    <name evidence="2" type="ORF">V2S66_12755</name>
</gene>
<protein>
    <submittedName>
        <fullName evidence="2">Uncharacterized protein</fullName>
    </submittedName>
</protein>
<dbReference type="RefSeq" id="WP_330794766.1">
    <property type="nucleotide sequence ID" value="NZ_JAZEWV010000008.1"/>
</dbReference>
<feature type="region of interest" description="Disordered" evidence="1">
    <location>
        <begin position="1"/>
        <end position="29"/>
    </location>
</feature>
<feature type="region of interest" description="Disordered" evidence="1">
    <location>
        <begin position="143"/>
        <end position="163"/>
    </location>
</feature>
<accession>A0ABU7PAI6</accession>
<comment type="caution">
    <text evidence="2">The sequence shown here is derived from an EMBL/GenBank/DDBJ whole genome shotgun (WGS) entry which is preliminary data.</text>
</comment>
<dbReference type="EMBL" id="JAZEWV010000008">
    <property type="protein sequence ID" value="MEE4542837.1"/>
    <property type="molecule type" value="Genomic_DNA"/>
</dbReference>
<sequence length="163" mass="17415">MRNHVRHSRSERSKPAFEEGEAREPLLASLSGAAFDRDVDAADVESADAEDGDEAFDDELADVVRLSCPDCGRPIAVLADEDELPEHALCPTPWNPFGLTVCPGSGRAVAEARPLDAVTGEEQSELVVVLTLPAGLDWRTQPFSHVGGPGSRPLRTPGHRLAA</sequence>
<keyword evidence="3" id="KW-1185">Reference proteome</keyword>
<name>A0ABU7PAI6_9ACTN</name>
<evidence type="ECO:0000313" key="2">
    <source>
        <dbReference type="EMBL" id="MEE4542837.1"/>
    </source>
</evidence>
<evidence type="ECO:0000313" key="3">
    <source>
        <dbReference type="Proteomes" id="UP001344658"/>
    </source>
</evidence>
<feature type="compositionally biased region" description="Basic and acidic residues" evidence="1">
    <location>
        <begin position="8"/>
        <end position="24"/>
    </location>
</feature>